<evidence type="ECO:0000313" key="1">
    <source>
        <dbReference type="EMBL" id="JAP94142.1"/>
    </source>
</evidence>
<dbReference type="InterPro" id="IPR036525">
    <property type="entry name" value="Tubulin/FtsZ_GTPase_sf"/>
</dbReference>
<feature type="non-terminal residue" evidence="1">
    <location>
        <position position="1"/>
    </location>
</feature>
<dbReference type="Gene3D" id="3.40.50.1440">
    <property type="entry name" value="Tubulin/FtsZ, GTPase domain"/>
    <property type="match status" value="1"/>
</dbReference>
<name>A0A146KBE1_9EUKA</name>
<dbReference type="AlphaFoldDB" id="A0A146KBE1"/>
<sequence>LSQLIENADSVFAIDNENLFNKTQSVNHNELNQLASNFILGATDSLIHQNQLSMSMMKMCTALNPFP</sequence>
<proteinExistence type="predicted"/>
<gene>
    <name evidence="1" type="ORF">TPC1_13317</name>
</gene>
<protein>
    <submittedName>
        <fullName evidence="1">Beta tubulin</fullName>
    </submittedName>
</protein>
<feature type="non-terminal residue" evidence="1">
    <location>
        <position position="67"/>
    </location>
</feature>
<organism evidence="1">
    <name type="scientific">Trepomonas sp. PC1</name>
    <dbReference type="NCBI Taxonomy" id="1076344"/>
    <lineage>
        <taxon>Eukaryota</taxon>
        <taxon>Metamonada</taxon>
        <taxon>Diplomonadida</taxon>
        <taxon>Hexamitidae</taxon>
        <taxon>Hexamitinae</taxon>
        <taxon>Trepomonas</taxon>
    </lineage>
</organism>
<dbReference type="SUPFAM" id="SSF52490">
    <property type="entry name" value="Tubulin nucleotide-binding domain-like"/>
    <property type="match status" value="1"/>
</dbReference>
<reference evidence="1" key="1">
    <citation type="submission" date="2015-07" db="EMBL/GenBank/DDBJ databases">
        <title>Adaptation to a free-living lifestyle via gene acquisitions in the diplomonad Trepomonas sp. PC1.</title>
        <authorList>
            <person name="Xu F."/>
            <person name="Jerlstrom-Hultqvist J."/>
            <person name="Kolisko M."/>
            <person name="Simpson A.G.B."/>
            <person name="Roger A.J."/>
            <person name="Svard S.G."/>
            <person name="Andersson J.O."/>
        </authorList>
    </citation>
    <scope>NUCLEOTIDE SEQUENCE</scope>
    <source>
        <strain evidence="1">PC1</strain>
    </source>
</reference>
<accession>A0A146KBE1</accession>
<dbReference type="EMBL" id="GDID01002464">
    <property type="protein sequence ID" value="JAP94142.1"/>
    <property type="molecule type" value="Transcribed_RNA"/>
</dbReference>